<comment type="similarity">
    <text evidence="8">Belongs to the binding-protein-dependent transport system permease family.</text>
</comment>
<dbReference type="PANTHER" id="PTHR43357">
    <property type="entry name" value="INNER MEMBRANE ABC TRANSPORTER PERMEASE PROTEIN YDCV"/>
    <property type="match status" value="1"/>
</dbReference>
<keyword evidence="5 8" id="KW-0812">Transmembrane</keyword>
<evidence type="ECO:0000256" key="2">
    <source>
        <dbReference type="ARBA" id="ARBA00022448"/>
    </source>
</evidence>
<evidence type="ECO:0000256" key="4">
    <source>
        <dbReference type="ARBA" id="ARBA00022519"/>
    </source>
</evidence>
<evidence type="ECO:0000259" key="9">
    <source>
        <dbReference type="PROSITE" id="PS50928"/>
    </source>
</evidence>
<evidence type="ECO:0000313" key="10">
    <source>
        <dbReference type="EMBL" id="USQ77832.1"/>
    </source>
</evidence>
<evidence type="ECO:0000256" key="1">
    <source>
        <dbReference type="ARBA" id="ARBA00004429"/>
    </source>
</evidence>
<evidence type="ECO:0000256" key="3">
    <source>
        <dbReference type="ARBA" id="ARBA00022475"/>
    </source>
</evidence>
<dbReference type="Pfam" id="PF00528">
    <property type="entry name" value="BPD_transp_1"/>
    <property type="match status" value="1"/>
</dbReference>
<keyword evidence="11" id="KW-1185">Reference proteome</keyword>
<protein>
    <submittedName>
        <fullName evidence="10">ABC transporter permease</fullName>
    </submittedName>
</protein>
<dbReference type="Gene3D" id="1.10.3720.10">
    <property type="entry name" value="MetI-like"/>
    <property type="match status" value="1"/>
</dbReference>
<evidence type="ECO:0000256" key="7">
    <source>
        <dbReference type="ARBA" id="ARBA00023136"/>
    </source>
</evidence>
<comment type="subcellular location">
    <subcellularLocation>
        <location evidence="1">Cell inner membrane</location>
        <topology evidence="1">Multi-pass membrane protein</topology>
    </subcellularLocation>
    <subcellularLocation>
        <location evidence="8">Cell membrane</location>
        <topology evidence="8">Multi-pass membrane protein</topology>
    </subcellularLocation>
</comment>
<reference evidence="10" key="1">
    <citation type="submission" date="2022-06" db="EMBL/GenBank/DDBJ databases">
        <title>Ornithinimicrobium JY.X270.</title>
        <authorList>
            <person name="Huang Y."/>
        </authorList>
    </citation>
    <scope>NUCLEOTIDE SEQUENCE</scope>
    <source>
        <strain evidence="10">JY.X270</strain>
    </source>
</reference>
<keyword evidence="7 8" id="KW-0472">Membrane</keyword>
<keyword evidence="6 8" id="KW-1133">Transmembrane helix</keyword>
<dbReference type="EMBL" id="CP099490">
    <property type="protein sequence ID" value="USQ77832.1"/>
    <property type="molecule type" value="Genomic_DNA"/>
</dbReference>
<proteinExistence type="inferred from homology"/>
<evidence type="ECO:0000256" key="6">
    <source>
        <dbReference type="ARBA" id="ARBA00022989"/>
    </source>
</evidence>
<dbReference type="SUPFAM" id="SSF161098">
    <property type="entry name" value="MetI-like"/>
    <property type="match status" value="1"/>
</dbReference>
<evidence type="ECO:0000313" key="11">
    <source>
        <dbReference type="Proteomes" id="UP001056535"/>
    </source>
</evidence>
<dbReference type="PANTHER" id="PTHR43357:SF4">
    <property type="entry name" value="INNER MEMBRANE ABC TRANSPORTER PERMEASE PROTEIN YDCV"/>
    <property type="match status" value="1"/>
</dbReference>
<dbReference type="Proteomes" id="UP001056535">
    <property type="component" value="Chromosome"/>
</dbReference>
<keyword evidence="2 8" id="KW-0813">Transport</keyword>
<organism evidence="10 11">
    <name type="scientific">Ornithinimicrobium cryptoxanthini</name>
    <dbReference type="NCBI Taxonomy" id="2934161"/>
    <lineage>
        <taxon>Bacteria</taxon>
        <taxon>Bacillati</taxon>
        <taxon>Actinomycetota</taxon>
        <taxon>Actinomycetes</taxon>
        <taxon>Micrococcales</taxon>
        <taxon>Ornithinimicrobiaceae</taxon>
        <taxon>Ornithinimicrobium</taxon>
    </lineage>
</organism>
<gene>
    <name evidence="10" type="ORF">NF557_08070</name>
</gene>
<dbReference type="PROSITE" id="PS50928">
    <property type="entry name" value="ABC_TM1"/>
    <property type="match status" value="1"/>
</dbReference>
<dbReference type="RefSeq" id="WP_252623533.1">
    <property type="nucleotide sequence ID" value="NZ_CP099490.1"/>
</dbReference>
<feature type="transmembrane region" description="Helical" evidence="8">
    <location>
        <begin position="118"/>
        <end position="138"/>
    </location>
</feature>
<feature type="transmembrane region" description="Helical" evidence="8">
    <location>
        <begin position="44"/>
        <end position="63"/>
    </location>
</feature>
<feature type="domain" description="ABC transmembrane type-1" evidence="9">
    <location>
        <begin position="44"/>
        <end position="238"/>
    </location>
</feature>
<keyword evidence="3" id="KW-1003">Cell membrane</keyword>
<evidence type="ECO:0000256" key="8">
    <source>
        <dbReference type="RuleBase" id="RU363032"/>
    </source>
</evidence>
<feature type="transmembrane region" description="Helical" evidence="8">
    <location>
        <begin position="216"/>
        <end position="238"/>
    </location>
</feature>
<dbReference type="InterPro" id="IPR035906">
    <property type="entry name" value="MetI-like_sf"/>
</dbReference>
<name>A0ABY4YNW7_9MICO</name>
<dbReference type="CDD" id="cd06261">
    <property type="entry name" value="TM_PBP2"/>
    <property type="match status" value="1"/>
</dbReference>
<feature type="transmembrane region" description="Helical" evidence="8">
    <location>
        <begin position="84"/>
        <end position="106"/>
    </location>
</feature>
<accession>A0ABY4YNW7</accession>
<feature type="transmembrane region" description="Helical" evidence="8">
    <location>
        <begin position="174"/>
        <end position="196"/>
    </location>
</feature>
<keyword evidence="4" id="KW-0997">Cell inner membrane</keyword>
<evidence type="ECO:0000256" key="5">
    <source>
        <dbReference type="ARBA" id="ARBA00022692"/>
    </source>
</evidence>
<dbReference type="InterPro" id="IPR000515">
    <property type="entry name" value="MetI-like"/>
</dbReference>
<sequence length="254" mass="27279">MLAPVVLVMYLAFVDDNFVTVQPSGYSIKWFREVLSRGQMVDGLIYSTQISAVATLLSVALGLPAGISLARSRMRGRRILESMFILPVVIPAIVVGVTLYISLYQVGGTLGFQLAPSFGSLVLAHILITFPWTFRLVYAGMLSIDPKVERASIDLGANQFQTTLRVILPLLRPATIGAATLAFVFSFSNLEVSLFLVDSGNSTLPVAMTQYAKFRVDPSIAAISTIQIALAGVLLIVANRVLDFGTTFSGGSKG</sequence>